<proteinExistence type="predicted"/>
<evidence type="ECO:0000313" key="2">
    <source>
        <dbReference type="EMBL" id="OCS82836.1"/>
    </source>
</evidence>
<accession>A0A1C0Y6P7</accession>
<dbReference type="AlphaFoldDB" id="A0A1C0Y6P7"/>
<sequence>MMKNYLYVVAVMLIVLAGCGDAASNKETTHMTRQVDDFDIDVIVEESPTAYATITYTGEDETQNIEHGGSIFLFNLYDEHGKREYVDAMTEQLVTTTLEQNKALRVDFTQLSNLELKKGRYTLEVIADFWLPVESLETIDRPITMDIFIDIP</sequence>
<evidence type="ECO:0000256" key="1">
    <source>
        <dbReference type="SAM" id="SignalP"/>
    </source>
</evidence>
<organism evidence="2 3">
    <name type="scientific">Caryophanon tenue</name>
    <dbReference type="NCBI Taxonomy" id="33978"/>
    <lineage>
        <taxon>Bacteria</taxon>
        <taxon>Bacillati</taxon>
        <taxon>Bacillota</taxon>
        <taxon>Bacilli</taxon>
        <taxon>Bacillales</taxon>
        <taxon>Caryophanaceae</taxon>
        <taxon>Caryophanon</taxon>
    </lineage>
</organism>
<protein>
    <recommendedName>
        <fullName evidence="4">Intracellular proteinase inhibitor BsuPI domain-containing protein</fullName>
    </recommendedName>
</protein>
<keyword evidence="3" id="KW-1185">Reference proteome</keyword>
<keyword evidence="1" id="KW-0732">Signal</keyword>
<name>A0A1C0Y6P7_9BACL</name>
<evidence type="ECO:0000313" key="3">
    <source>
        <dbReference type="Proteomes" id="UP000093199"/>
    </source>
</evidence>
<gene>
    <name evidence="2" type="ORF">A6M13_05405</name>
</gene>
<reference evidence="2 3" key="1">
    <citation type="submission" date="2016-07" db="EMBL/GenBank/DDBJ databases">
        <title>Caryophanon tenue genome sequencing.</title>
        <authorList>
            <person name="Verma A."/>
            <person name="Pal Y."/>
            <person name="Krishnamurthi S."/>
        </authorList>
    </citation>
    <scope>NUCLEOTIDE SEQUENCE [LARGE SCALE GENOMIC DNA]</scope>
    <source>
        <strain evidence="2 3">DSM 14152</strain>
    </source>
</reference>
<evidence type="ECO:0008006" key="4">
    <source>
        <dbReference type="Google" id="ProtNLM"/>
    </source>
</evidence>
<dbReference type="PROSITE" id="PS51257">
    <property type="entry name" value="PROKAR_LIPOPROTEIN"/>
    <property type="match status" value="1"/>
</dbReference>
<dbReference type="RefSeq" id="WP_066547356.1">
    <property type="nucleotide sequence ID" value="NZ_MASJ01000039.1"/>
</dbReference>
<dbReference type="EMBL" id="MASJ01000039">
    <property type="protein sequence ID" value="OCS82836.1"/>
    <property type="molecule type" value="Genomic_DNA"/>
</dbReference>
<feature type="signal peptide" evidence="1">
    <location>
        <begin position="1"/>
        <end position="22"/>
    </location>
</feature>
<dbReference type="OrthoDB" id="2426241at2"/>
<comment type="caution">
    <text evidence="2">The sequence shown here is derived from an EMBL/GenBank/DDBJ whole genome shotgun (WGS) entry which is preliminary data.</text>
</comment>
<feature type="chain" id="PRO_5008648939" description="Intracellular proteinase inhibitor BsuPI domain-containing protein" evidence="1">
    <location>
        <begin position="23"/>
        <end position="152"/>
    </location>
</feature>
<dbReference type="Proteomes" id="UP000093199">
    <property type="component" value="Unassembled WGS sequence"/>
</dbReference>